<gene>
    <name evidence="1" type="ORF">NBR_LOCUS11692</name>
</gene>
<organism evidence="3">
    <name type="scientific">Nippostrongylus brasiliensis</name>
    <name type="common">Rat hookworm</name>
    <dbReference type="NCBI Taxonomy" id="27835"/>
    <lineage>
        <taxon>Eukaryota</taxon>
        <taxon>Metazoa</taxon>
        <taxon>Ecdysozoa</taxon>
        <taxon>Nematoda</taxon>
        <taxon>Chromadorea</taxon>
        <taxon>Rhabditida</taxon>
        <taxon>Rhabditina</taxon>
        <taxon>Rhabditomorpha</taxon>
        <taxon>Strongyloidea</taxon>
        <taxon>Heligmosomidae</taxon>
        <taxon>Nippostrongylus</taxon>
    </lineage>
</organism>
<name>A0A0N4Y6I1_NIPBR</name>
<evidence type="ECO:0000313" key="1">
    <source>
        <dbReference type="EMBL" id="VDL75281.1"/>
    </source>
</evidence>
<accession>A0A0N4Y6I1</accession>
<proteinExistence type="predicted"/>
<dbReference type="EMBL" id="UYSL01020579">
    <property type="protein sequence ID" value="VDL75281.1"/>
    <property type="molecule type" value="Genomic_DNA"/>
</dbReference>
<dbReference type="WBParaSite" id="NBR_0001169101-mRNA-1">
    <property type="protein sequence ID" value="NBR_0001169101-mRNA-1"/>
    <property type="gene ID" value="NBR_0001169101"/>
</dbReference>
<reference evidence="3" key="1">
    <citation type="submission" date="2017-02" db="UniProtKB">
        <authorList>
            <consortium name="WormBaseParasite"/>
        </authorList>
    </citation>
    <scope>IDENTIFICATION</scope>
</reference>
<reference evidence="1 2" key="2">
    <citation type="submission" date="2018-11" db="EMBL/GenBank/DDBJ databases">
        <authorList>
            <consortium name="Pathogen Informatics"/>
        </authorList>
    </citation>
    <scope>NUCLEOTIDE SEQUENCE [LARGE SCALE GENOMIC DNA]</scope>
</reference>
<dbReference type="AlphaFoldDB" id="A0A0N4Y6I1"/>
<keyword evidence="2" id="KW-1185">Reference proteome</keyword>
<evidence type="ECO:0000313" key="3">
    <source>
        <dbReference type="WBParaSite" id="NBR_0001169101-mRNA-1"/>
    </source>
</evidence>
<sequence length="138" mass="15385">MECKTPVQKEEAKLALLAFLSEHETSELRQVTRAKARRSQIPAVMDCIMLKADQIRVQNAGQVEVKVSQDRSVLDPKETNGSHSLGVAQRRMLNDRTRPVGTNVRERPYIGNIATAATKSSNGKFYIGIIMIHQGLKI</sequence>
<dbReference type="Proteomes" id="UP000271162">
    <property type="component" value="Unassembled WGS sequence"/>
</dbReference>
<evidence type="ECO:0000313" key="2">
    <source>
        <dbReference type="Proteomes" id="UP000271162"/>
    </source>
</evidence>
<protein>
    <submittedName>
        <fullName evidence="1 3">Uncharacterized protein</fullName>
    </submittedName>
</protein>